<name>A0ABV5KR49_9BACL</name>
<gene>
    <name evidence="2" type="ORF">ACFFSY_17175</name>
</gene>
<evidence type="ECO:0000313" key="2">
    <source>
        <dbReference type="EMBL" id="MFB9327664.1"/>
    </source>
</evidence>
<accession>A0ABV5KR49</accession>
<sequence>MIAVYIGAGLIGLLHVYILYLEMFQWTKPRGIRAFGLTQETANASRSLAANQGLYNGFLAAGMFWGMLYPDHTVSKHILTFFLLCVLTAGIYGSLTAKRSILFVQAVPAVVALAVVWFVM</sequence>
<feature type="transmembrane region" description="Helical" evidence="1">
    <location>
        <begin position="48"/>
        <end position="68"/>
    </location>
</feature>
<dbReference type="Pfam" id="PF06993">
    <property type="entry name" value="DUF1304"/>
    <property type="match status" value="1"/>
</dbReference>
<reference evidence="2 3" key="1">
    <citation type="submission" date="2024-09" db="EMBL/GenBank/DDBJ databases">
        <authorList>
            <person name="Sun Q."/>
            <person name="Mori K."/>
        </authorList>
    </citation>
    <scope>NUCLEOTIDE SEQUENCE [LARGE SCALE GENOMIC DNA]</scope>
    <source>
        <strain evidence="2 3">TISTR 2452</strain>
    </source>
</reference>
<keyword evidence="1" id="KW-1133">Transmembrane helix</keyword>
<dbReference type="PANTHER" id="PTHR38446">
    <property type="entry name" value="BLL0914 PROTEIN"/>
    <property type="match status" value="1"/>
</dbReference>
<dbReference type="RefSeq" id="WP_377496206.1">
    <property type="nucleotide sequence ID" value="NZ_JBHMDO010000028.1"/>
</dbReference>
<feature type="transmembrane region" description="Helical" evidence="1">
    <location>
        <begin position="6"/>
        <end position="27"/>
    </location>
</feature>
<dbReference type="InterPro" id="IPR009732">
    <property type="entry name" value="DUF1304"/>
</dbReference>
<evidence type="ECO:0000313" key="3">
    <source>
        <dbReference type="Proteomes" id="UP001589747"/>
    </source>
</evidence>
<feature type="transmembrane region" description="Helical" evidence="1">
    <location>
        <begin position="74"/>
        <end position="93"/>
    </location>
</feature>
<keyword evidence="1" id="KW-0472">Membrane</keyword>
<evidence type="ECO:0000256" key="1">
    <source>
        <dbReference type="SAM" id="Phobius"/>
    </source>
</evidence>
<dbReference type="EMBL" id="JBHMDO010000028">
    <property type="protein sequence ID" value="MFB9327664.1"/>
    <property type="molecule type" value="Genomic_DNA"/>
</dbReference>
<comment type="caution">
    <text evidence="2">The sequence shown here is derived from an EMBL/GenBank/DDBJ whole genome shotgun (WGS) entry which is preliminary data.</text>
</comment>
<organism evidence="2 3">
    <name type="scientific">Paenibacillus aurantiacus</name>
    <dbReference type="NCBI Taxonomy" id="1936118"/>
    <lineage>
        <taxon>Bacteria</taxon>
        <taxon>Bacillati</taxon>
        <taxon>Bacillota</taxon>
        <taxon>Bacilli</taxon>
        <taxon>Bacillales</taxon>
        <taxon>Paenibacillaceae</taxon>
        <taxon>Paenibacillus</taxon>
    </lineage>
</organism>
<dbReference type="PANTHER" id="PTHR38446:SF1">
    <property type="entry name" value="BLL0914 PROTEIN"/>
    <property type="match status" value="1"/>
</dbReference>
<protein>
    <submittedName>
        <fullName evidence="2">DUF1304 domain-containing protein</fullName>
    </submittedName>
</protein>
<proteinExistence type="predicted"/>
<keyword evidence="3" id="KW-1185">Reference proteome</keyword>
<feature type="transmembrane region" description="Helical" evidence="1">
    <location>
        <begin position="100"/>
        <end position="119"/>
    </location>
</feature>
<dbReference type="Proteomes" id="UP001589747">
    <property type="component" value="Unassembled WGS sequence"/>
</dbReference>
<keyword evidence="1" id="KW-0812">Transmembrane</keyword>